<dbReference type="Gene3D" id="2.40.128.20">
    <property type="match status" value="1"/>
</dbReference>
<comment type="caution">
    <text evidence="16">The sequence shown here is derived from an EMBL/GenBank/DDBJ whole genome shotgun (WGS) entry which is preliminary data.</text>
</comment>
<evidence type="ECO:0000256" key="5">
    <source>
        <dbReference type="ARBA" id="ARBA00022729"/>
    </source>
</evidence>
<keyword evidence="9" id="KW-0998">Cell outer membrane</keyword>
<reference evidence="16 17" key="1">
    <citation type="submission" date="2019-11" db="EMBL/GenBank/DDBJ databases">
        <title>Genome of Strain BIT-d1.</title>
        <authorList>
            <person name="Yang Y."/>
        </authorList>
    </citation>
    <scope>NUCLEOTIDE SEQUENCE [LARGE SCALE GENOMIC DNA]</scope>
    <source>
        <strain evidence="16 17">BIT-d1</strain>
    </source>
</reference>
<dbReference type="CDD" id="cd19438">
    <property type="entry name" value="lipocalin_Blc-like"/>
    <property type="match status" value="1"/>
</dbReference>
<dbReference type="InterPro" id="IPR002446">
    <property type="entry name" value="Lipocalin_bac"/>
</dbReference>
<keyword evidence="10 14" id="KW-0449">Lipoprotein</keyword>
<evidence type="ECO:0000256" key="9">
    <source>
        <dbReference type="ARBA" id="ARBA00023237"/>
    </source>
</evidence>
<proteinExistence type="inferred from homology"/>
<evidence type="ECO:0000256" key="3">
    <source>
        <dbReference type="ARBA" id="ARBA00006889"/>
    </source>
</evidence>
<dbReference type="EMBL" id="WMJX01000082">
    <property type="protein sequence ID" value="MTG99431.1"/>
    <property type="molecule type" value="Genomic_DNA"/>
</dbReference>
<evidence type="ECO:0000256" key="6">
    <source>
        <dbReference type="ARBA" id="ARBA00023121"/>
    </source>
</evidence>
<gene>
    <name evidence="16" type="ORF">GJV76_15100</name>
</gene>
<organism evidence="16 17">
    <name type="scientific">Myroides albus</name>
    <dbReference type="NCBI Taxonomy" id="2562892"/>
    <lineage>
        <taxon>Bacteria</taxon>
        <taxon>Pseudomonadati</taxon>
        <taxon>Bacteroidota</taxon>
        <taxon>Flavobacteriia</taxon>
        <taxon>Flavobacteriales</taxon>
        <taxon>Flavobacteriaceae</taxon>
        <taxon>Myroides</taxon>
    </lineage>
</organism>
<evidence type="ECO:0000256" key="10">
    <source>
        <dbReference type="ARBA" id="ARBA00023288"/>
    </source>
</evidence>
<dbReference type="GO" id="GO:0009279">
    <property type="term" value="C:cell outer membrane"/>
    <property type="evidence" value="ECO:0007669"/>
    <property type="project" value="UniProtKB-SubCell"/>
</dbReference>
<dbReference type="RefSeq" id="WP_155093418.1">
    <property type="nucleotide sequence ID" value="NZ_CP102754.1"/>
</dbReference>
<dbReference type="InterPro" id="IPR012674">
    <property type="entry name" value="Calycin"/>
</dbReference>
<dbReference type="PANTHER" id="PTHR10612:SF34">
    <property type="entry name" value="APOLIPOPROTEIN D"/>
    <property type="match status" value="1"/>
</dbReference>
<dbReference type="PROSITE" id="PS51257">
    <property type="entry name" value="PROKAR_LIPOPROTEIN"/>
    <property type="match status" value="1"/>
</dbReference>
<dbReference type="GO" id="GO:0008289">
    <property type="term" value="F:lipid binding"/>
    <property type="evidence" value="ECO:0007669"/>
    <property type="project" value="UniProtKB-KW"/>
</dbReference>
<dbReference type="OrthoDB" id="594739at2"/>
<evidence type="ECO:0000256" key="8">
    <source>
        <dbReference type="ARBA" id="ARBA00023139"/>
    </source>
</evidence>
<comment type="subunit">
    <text evidence="4">Homodimer.</text>
</comment>
<dbReference type="PRINTS" id="PR01171">
    <property type="entry name" value="BCTLIPOCALIN"/>
</dbReference>
<dbReference type="FunFam" id="2.40.128.20:FF:000002">
    <property type="entry name" value="Outer membrane lipoprotein Blc"/>
    <property type="match status" value="1"/>
</dbReference>
<evidence type="ECO:0000256" key="1">
    <source>
        <dbReference type="ARBA" id="ARBA00004442"/>
    </source>
</evidence>
<accession>A0A6I3LRV5</accession>
<evidence type="ECO:0000313" key="16">
    <source>
        <dbReference type="EMBL" id="MTG99431.1"/>
    </source>
</evidence>
<evidence type="ECO:0000313" key="17">
    <source>
        <dbReference type="Proteomes" id="UP000438760"/>
    </source>
</evidence>
<evidence type="ECO:0000256" key="12">
    <source>
        <dbReference type="ARBA" id="ARBA00071217"/>
    </source>
</evidence>
<evidence type="ECO:0000256" key="4">
    <source>
        <dbReference type="ARBA" id="ARBA00011738"/>
    </source>
</evidence>
<keyword evidence="7" id="KW-0472">Membrane</keyword>
<evidence type="ECO:0000256" key="7">
    <source>
        <dbReference type="ARBA" id="ARBA00023136"/>
    </source>
</evidence>
<keyword evidence="17" id="KW-1185">Reference proteome</keyword>
<keyword evidence="8 14" id="KW-0564">Palmitate</keyword>
<dbReference type="PIRSF" id="PIRSF036893">
    <property type="entry name" value="Lipocalin_ApoD"/>
    <property type="match status" value="1"/>
</dbReference>
<feature type="lipid moiety-binding region" description="N-palmitoyl cysteine" evidence="14">
    <location>
        <position position="20"/>
    </location>
</feature>
<feature type="domain" description="Lipocalin/cytosolic fatty-acid binding" evidence="15">
    <location>
        <begin position="36"/>
        <end position="174"/>
    </location>
</feature>
<comment type="function">
    <text evidence="11">Involved in the storage or transport of lipids necessary for membrane maintenance under stressful conditions. Displays a binding preference for lysophospholipids.</text>
</comment>
<evidence type="ECO:0000256" key="2">
    <source>
        <dbReference type="ARBA" id="ARBA00004635"/>
    </source>
</evidence>
<feature type="lipid moiety-binding region" description="S-diacylglycerol cysteine" evidence="14">
    <location>
        <position position="20"/>
    </location>
</feature>
<dbReference type="InterPro" id="IPR022271">
    <property type="entry name" value="Lipocalin_ApoD"/>
</dbReference>
<evidence type="ECO:0000259" key="15">
    <source>
        <dbReference type="Pfam" id="PF08212"/>
    </source>
</evidence>
<dbReference type="GO" id="GO:0006950">
    <property type="term" value="P:response to stress"/>
    <property type="evidence" value="ECO:0007669"/>
    <property type="project" value="UniProtKB-ARBA"/>
</dbReference>
<name>A0A6I3LRV5_9FLAO</name>
<dbReference type="SUPFAM" id="SSF50814">
    <property type="entry name" value="Lipocalins"/>
    <property type="match status" value="1"/>
</dbReference>
<sequence>MESKLLKFNLILFLVFFVSCDNKVIPEKATVVENFEIKSYLGTWYEIARFDLYFEKDLDNTSAHYSLNEDGTIQVVNIGFNQKTKKWKKIDGKARFRNNEDQGALEVSFFGPFYSGYNIVALDKDYKYALVVGKDLNYLWMLSREKFIPDNIKLDFVNKAQQIGYNTSRLIWVKHDKLHNPYF</sequence>
<protein>
    <recommendedName>
        <fullName evidence="12">Outer membrane lipoprotein Blc</fullName>
    </recommendedName>
</protein>
<comment type="similarity">
    <text evidence="3 13">Belongs to the calycin superfamily. Lipocalin family.</text>
</comment>
<dbReference type="AlphaFoldDB" id="A0A6I3LRV5"/>
<dbReference type="PANTHER" id="PTHR10612">
    <property type="entry name" value="APOLIPOPROTEIN D"/>
    <property type="match status" value="1"/>
</dbReference>
<comment type="subcellular location">
    <subcellularLocation>
        <location evidence="1">Cell outer membrane</location>
    </subcellularLocation>
    <subcellularLocation>
        <location evidence="2">Membrane</location>
        <topology evidence="2">Lipid-anchor</topology>
    </subcellularLocation>
</comment>
<evidence type="ECO:0000256" key="11">
    <source>
        <dbReference type="ARBA" id="ARBA00057024"/>
    </source>
</evidence>
<evidence type="ECO:0000256" key="14">
    <source>
        <dbReference type="PIRSR" id="PIRSR036893-52"/>
    </source>
</evidence>
<dbReference type="Pfam" id="PF08212">
    <property type="entry name" value="Lipocalin_2"/>
    <property type="match status" value="1"/>
</dbReference>
<dbReference type="Proteomes" id="UP000438760">
    <property type="component" value="Unassembled WGS sequence"/>
</dbReference>
<keyword evidence="5" id="KW-0732">Signal</keyword>
<evidence type="ECO:0000256" key="13">
    <source>
        <dbReference type="PIRNR" id="PIRNR036893"/>
    </source>
</evidence>
<dbReference type="InterPro" id="IPR047202">
    <property type="entry name" value="Lipocalin_Blc-like_dom"/>
</dbReference>
<keyword evidence="6" id="KW-0446">Lipid-binding</keyword>
<dbReference type="InterPro" id="IPR000566">
    <property type="entry name" value="Lipocln_cytosolic_FA-bd_dom"/>
</dbReference>